<dbReference type="GO" id="GO:0070004">
    <property type="term" value="F:cysteine-type exopeptidase activity"/>
    <property type="evidence" value="ECO:0007669"/>
    <property type="project" value="InterPro"/>
</dbReference>
<dbReference type="Pfam" id="PF03577">
    <property type="entry name" value="Peptidase_C69"/>
    <property type="match status" value="1"/>
</dbReference>
<dbReference type="HOGENOM" id="CLU_046840_2_0_2"/>
<keyword evidence="2" id="KW-1185">Reference proteome</keyword>
<dbReference type="AlphaFoldDB" id="A0A0F7FHD8"/>
<evidence type="ECO:0000313" key="1">
    <source>
        <dbReference type="EMBL" id="AKG38695.1"/>
    </source>
</evidence>
<accession>A0A0F7FHD8</accession>
<dbReference type="OrthoDB" id="31005at2157"/>
<dbReference type="PANTHER" id="PTHR12994:SF17">
    <property type="entry name" value="LD30995P"/>
    <property type="match status" value="1"/>
</dbReference>
<sequence>MCDTIVALKDSTAYKVTIFAKNSDREPNEAQYIEIIPRQRHEEDYVKCTYISVPQVNETYAVFLSRPWWMWGAEMGVNEFGVAIGNEAVFTKVPYSKEGLTGMDLVRLGLERAKTAGEALEVITGLIEEYGQGGNCSREGKLYYHNSFIISDPNEAWVLETAGKYWVAERVKDVRSISNALSISKGWDRCSSSLTQYVEKLGRQESFDFAKHFSDLFFTTVARGRERHRFTQSYLEAHKGSIDFVGVSRLLRSHTVNANYSPIRGSMRDICMHAGGPTRPSQTANSMIALLYEKTPIIFVTGTSSPCISLYKPVFLEAGLPDLGPRPENRYNPEAYWWIHERLHRKLLASYPDYAKDIRSEIEAFERELFQRAMRLREEYLYGKTTREDLFRLTQEAFTTGRIIDEKWTKSVRARRSFNLLFEFYWSRANKRAGIPT</sequence>
<dbReference type="Proteomes" id="UP000067434">
    <property type="component" value="Chromosome"/>
</dbReference>
<dbReference type="InterPro" id="IPR005322">
    <property type="entry name" value="Peptidase_C69"/>
</dbReference>
<dbReference type="STRING" id="1550241.MA03_04565"/>
<evidence type="ECO:0000313" key="2">
    <source>
        <dbReference type="Proteomes" id="UP000067434"/>
    </source>
</evidence>
<dbReference type="Gene3D" id="3.60.60.10">
    <property type="entry name" value="Penicillin V Acylase, Chain A"/>
    <property type="match status" value="1"/>
</dbReference>
<gene>
    <name evidence="1" type="ORF">MA03_04565</name>
</gene>
<dbReference type="GO" id="GO:0016805">
    <property type="term" value="F:dipeptidase activity"/>
    <property type="evidence" value="ECO:0007669"/>
    <property type="project" value="InterPro"/>
</dbReference>
<dbReference type="EMBL" id="CP009961">
    <property type="protein sequence ID" value="AKG38695.1"/>
    <property type="molecule type" value="Genomic_DNA"/>
</dbReference>
<dbReference type="RefSeq" id="WP_052884143.1">
    <property type="nucleotide sequence ID" value="NZ_CP009961.1"/>
</dbReference>
<dbReference type="PANTHER" id="PTHR12994">
    <property type="entry name" value="SECERNIN"/>
    <property type="match status" value="1"/>
</dbReference>
<dbReference type="GeneID" id="25401478"/>
<dbReference type="PATRIC" id="fig|1550241.5.peg.967"/>
<proteinExistence type="predicted"/>
<reference evidence="1 2" key="1">
    <citation type="journal article" date="2015" name="Stand. Genomic Sci.">
        <title>Complete genome sequence of and proposal of Thermofilum uzonense sp. nov. a novel hyperthermophilic crenarchaeon and emended description of the genus Thermofilum.</title>
        <authorList>
            <person name="Toshchakov S.V."/>
            <person name="Korzhenkov A.A."/>
            <person name="Samarov N.I."/>
            <person name="Mazunin I.O."/>
            <person name="Mozhey O.I."/>
            <person name="Shmyr I.S."/>
            <person name="Derbikova K.S."/>
            <person name="Taranov E.A."/>
            <person name="Dominova I.N."/>
            <person name="Bonch-Osmolovskaya E.A."/>
            <person name="Patrushev M.V."/>
            <person name="Podosokorskaya O.A."/>
            <person name="Kublanov I.V."/>
        </authorList>
    </citation>
    <scope>NUCLEOTIDE SEQUENCE [LARGE SCALE GENOMIC DNA]</scope>
    <source>
        <strain evidence="1 2">1807-2</strain>
    </source>
</reference>
<name>A0A0F7FHD8_9CREN</name>
<organism evidence="1 2">
    <name type="scientific">Infirmifilum uzonense</name>
    <dbReference type="NCBI Taxonomy" id="1550241"/>
    <lineage>
        <taxon>Archaea</taxon>
        <taxon>Thermoproteota</taxon>
        <taxon>Thermoprotei</taxon>
        <taxon>Thermofilales</taxon>
        <taxon>Thermofilaceae</taxon>
        <taxon>Infirmifilum</taxon>
    </lineage>
</organism>
<dbReference type="GO" id="GO:0006508">
    <property type="term" value="P:proteolysis"/>
    <property type="evidence" value="ECO:0007669"/>
    <property type="project" value="InterPro"/>
</dbReference>
<protein>
    <submittedName>
        <fullName evidence="1">Peptidase U34</fullName>
    </submittedName>
</protein>
<dbReference type="KEGG" id="thf:MA03_04565"/>